<protein>
    <submittedName>
        <fullName evidence="1">Uncharacterized protein</fullName>
    </submittedName>
</protein>
<dbReference type="PANTHER" id="PTHR15829:SF13">
    <property type="entry name" value="FAM65 N-TERMINAL DOMAIN-CONTAINING PROTEIN"/>
    <property type="match status" value="1"/>
</dbReference>
<dbReference type="Proteomes" id="UP000011014">
    <property type="component" value="Unassembled WGS sequence"/>
</dbReference>
<accession>E4YW59</accession>
<dbReference type="AlphaFoldDB" id="E4YW59"/>
<dbReference type="InterPro" id="IPR011989">
    <property type="entry name" value="ARM-like"/>
</dbReference>
<gene>
    <name evidence="1" type="ORF">GSOID_T00020276001</name>
</gene>
<sequence>MDEVRDSIDPRPPLFTSQFLASDLADIEQIEEKRQMEAAIGRRLMEATNQLNLALDDFRGRYKELRHLEESIQTLASIVRHGGRDQPSVPLPSENESAMDLDFINSDRATTTLSPSTVLGSTIAPLEDDQRTMITQSYRSCRTELFELDDDVPPTTIPHLQCCKNLLGNVGNYGPCRVNEIKAITSLMRHGRTISRLIELSRSRVSFTLDSLKEYEFKFRPTLLMQWKSCCDNKTKLAVPVKTYKYELTGNYSSHVRKRPAVADQVFPELLRRILDRPDLTREEDLDNQIITVYQIIHYLEELKAEEQREFGKHVEMLSLELFISGELESGDEPSVLRAIGLLQSLLVRKHSNMKALAIMLLDENKKLRDAAAAHLRHIANEPGDGTWRPRDFALASYLELLEDKSKKLRRASCIALGFLNAKEALRQLQYVCMAGQEPEIREAAKNVLPKGSAIHQRKCIVERRGIIKGRFYFFPATMRRGFI</sequence>
<dbReference type="InterPro" id="IPR016024">
    <property type="entry name" value="ARM-type_fold"/>
</dbReference>
<proteinExistence type="predicted"/>
<dbReference type="EMBL" id="FN655619">
    <property type="protein sequence ID" value="CBY39694.1"/>
    <property type="molecule type" value="Genomic_DNA"/>
</dbReference>
<organism evidence="1">
    <name type="scientific">Oikopleura dioica</name>
    <name type="common">Tunicate</name>
    <dbReference type="NCBI Taxonomy" id="34765"/>
    <lineage>
        <taxon>Eukaryota</taxon>
        <taxon>Metazoa</taxon>
        <taxon>Chordata</taxon>
        <taxon>Tunicata</taxon>
        <taxon>Appendicularia</taxon>
        <taxon>Copelata</taxon>
        <taxon>Oikopleuridae</taxon>
        <taxon>Oikopleura</taxon>
    </lineage>
</organism>
<reference evidence="1" key="1">
    <citation type="journal article" date="2010" name="Science">
        <title>Plasticity of animal genome architecture unmasked by rapid evolution of a pelagic tunicate.</title>
        <authorList>
            <person name="Denoeud F."/>
            <person name="Henriet S."/>
            <person name="Mungpakdee S."/>
            <person name="Aury J.M."/>
            <person name="Da Silva C."/>
            <person name="Brinkmann H."/>
            <person name="Mikhaleva J."/>
            <person name="Olsen L.C."/>
            <person name="Jubin C."/>
            <person name="Canestro C."/>
            <person name="Bouquet J.M."/>
            <person name="Danks G."/>
            <person name="Poulain J."/>
            <person name="Campsteijn C."/>
            <person name="Adamski M."/>
            <person name="Cross I."/>
            <person name="Yadetie F."/>
            <person name="Muffato M."/>
            <person name="Louis A."/>
            <person name="Butcher S."/>
            <person name="Tsagkogeorga G."/>
            <person name="Konrad A."/>
            <person name="Singh S."/>
            <person name="Jensen M.F."/>
            <person name="Cong E.H."/>
            <person name="Eikeseth-Otteraa H."/>
            <person name="Noel B."/>
            <person name="Anthouard V."/>
            <person name="Porcel B.M."/>
            <person name="Kachouri-Lafond R."/>
            <person name="Nishino A."/>
            <person name="Ugolini M."/>
            <person name="Chourrout P."/>
            <person name="Nishida H."/>
            <person name="Aasland R."/>
            <person name="Huzurbazar S."/>
            <person name="Westhof E."/>
            <person name="Delsuc F."/>
            <person name="Lehrach H."/>
            <person name="Reinhardt R."/>
            <person name="Weissenbach J."/>
            <person name="Roy S.W."/>
            <person name="Artiguenave F."/>
            <person name="Postlethwait J.H."/>
            <person name="Manak J.R."/>
            <person name="Thompson E.M."/>
            <person name="Jaillon O."/>
            <person name="Du Pasquier L."/>
            <person name="Boudinot P."/>
            <person name="Liberles D.A."/>
            <person name="Volff J.N."/>
            <person name="Philippe H."/>
            <person name="Lenhard B."/>
            <person name="Roest Crollius H."/>
            <person name="Wincker P."/>
            <person name="Chourrout D."/>
        </authorList>
    </citation>
    <scope>NUCLEOTIDE SEQUENCE [LARGE SCALE GENOMIC DNA]</scope>
</reference>
<dbReference type="SUPFAM" id="SSF48371">
    <property type="entry name" value="ARM repeat"/>
    <property type="match status" value="1"/>
</dbReference>
<name>E4YW59_OIKDI</name>
<dbReference type="InterPro" id="IPR026136">
    <property type="entry name" value="RIPOR3"/>
</dbReference>
<dbReference type="Gene3D" id="1.25.10.10">
    <property type="entry name" value="Leucine-rich Repeat Variant"/>
    <property type="match status" value="1"/>
</dbReference>
<dbReference type="PANTHER" id="PTHR15829">
    <property type="entry name" value="PROTEIN KINASE PKN/PRK1, EFFECTOR"/>
    <property type="match status" value="1"/>
</dbReference>
<evidence type="ECO:0000313" key="1">
    <source>
        <dbReference type="EMBL" id="CBY39694.1"/>
    </source>
</evidence>